<feature type="chain" id="PRO_5003663002" evidence="2">
    <location>
        <begin position="24"/>
        <end position="150"/>
    </location>
</feature>
<dbReference type="EMBL" id="JH600068">
    <property type="protein sequence ID" value="EIG53873.1"/>
    <property type="molecule type" value="Genomic_DNA"/>
</dbReference>
<proteinExistence type="predicted"/>
<protein>
    <submittedName>
        <fullName evidence="3">Uncharacterized protein</fullName>
    </submittedName>
</protein>
<accession>I2Q267</accession>
<keyword evidence="2" id="KW-0732">Signal</keyword>
<dbReference type="AlphaFoldDB" id="I2Q267"/>
<reference evidence="3" key="1">
    <citation type="submission" date="2011-11" db="EMBL/GenBank/DDBJ databases">
        <title>Improved High-Quality Draft sequence of Desulfovibrio sp. U5L.</title>
        <authorList>
            <consortium name="US DOE Joint Genome Institute"/>
            <person name="Lucas S."/>
            <person name="Han J."/>
            <person name="Lapidus A."/>
            <person name="Cheng J.-F."/>
            <person name="Goodwin L."/>
            <person name="Pitluck S."/>
            <person name="Peters L."/>
            <person name="Ovchinnikova G."/>
            <person name="Held B."/>
            <person name="Detter J.C."/>
            <person name="Han C."/>
            <person name="Tapia R."/>
            <person name="Land M."/>
            <person name="Hauser L."/>
            <person name="Kyrpides N."/>
            <person name="Ivanova N."/>
            <person name="Pagani I."/>
            <person name="Gabster J."/>
            <person name="Walker C."/>
            <person name="Stolyar S."/>
            <person name="Stahl D."/>
            <person name="Arkin A."/>
            <person name="Dehal P."/>
            <person name="Hazen T."/>
            <person name="Woyke T."/>
        </authorList>
    </citation>
    <scope>NUCLEOTIDE SEQUENCE [LARGE SCALE GENOMIC DNA]</scope>
    <source>
        <strain evidence="3">U5L</strain>
    </source>
</reference>
<organism evidence="3">
    <name type="scientific">Desulfovibrio sp. U5L</name>
    <dbReference type="NCBI Taxonomy" id="596152"/>
    <lineage>
        <taxon>Bacteria</taxon>
        <taxon>Pseudomonadati</taxon>
        <taxon>Thermodesulfobacteriota</taxon>
        <taxon>Desulfovibrionia</taxon>
        <taxon>Desulfovibrionales</taxon>
        <taxon>Desulfovibrionaceae</taxon>
        <taxon>Desulfovibrio</taxon>
    </lineage>
</organism>
<feature type="signal peptide" evidence="2">
    <location>
        <begin position="1"/>
        <end position="23"/>
    </location>
</feature>
<sequence length="150" mass="15218">MKRALALMAATGALLLHVGTAPAQENAANKTPMEPRGGIGATAGPKKDNTAGTGGRAANPYVSDSMARRQSVRPTVEAPSLGVGWGGVVDDKALPKERDKSRDTGPELGGSVPLSKTVSLKAAGRYERPGSIADKGVDGLGGNLGLKISF</sequence>
<evidence type="ECO:0000256" key="1">
    <source>
        <dbReference type="SAM" id="MobiDB-lite"/>
    </source>
</evidence>
<feature type="region of interest" description="Disordered" evidence="1">
    <location>
        <begin position="25"/>
        <end position="113"/>
    </location>
</feature>
<name>I2Q267_9BACT</name>
<dbReference type="OrthoDB" id="5454202at2"/>
<feature type="compositionally biased region" description="Basic and acidic residues" evidence="1">
    <location>
        <begin position="89"/>
        <end position="105"/>
    </location>
</feature>
<evidence type="ECO:0000256" key="2">
    <source>
        <dbReference type="SAM" id="SignalP"/>
    </source>
</evidence>
<evidence type="ECO:0000313" key="3">
    <source>
        <dbReference type="EMBL" id="EIG53873.1"/>
    </source>
</evidence>
<dbReference type="eggNOG" id="ENOG50318MP">
    <property type="taxonomic scope" value="Bacteria"/>
</dbReference>
<dbReference type="HOGENOM" id="CLU_1737626_0_0_7"/>
<gene>
    <name evidence="3" type="ORF">DesU5LDRAFT_2207</name>
</gene>